<comment type="caution">
    <text evidence="2">The sequence shown here is derived from an EMBL/GenBank/DDBJ whole genome shotgun (WGS) entry which is preliminary data.</text>
</comment>
<accession>A0A402DRC1</accession>
<dbReference type="GO" id="GO:0005524">
    <property type="term" value="F:ATP binding"/>
    <property type="evidence" value="ECO:0007669"/>
    <property type="project" value="InterPro"/>
</dbReference>
<evidence type="ECO:0000259" key="1">
    <source>
        <dbReference type="Pfam" id="PF09179"/>
    </source>
</evidence>
<gene>
    <name evidence="2" type="ORF">CBZ_17230</name>
</gene>
<name>A0A402DRC1_9CELL</name>
<dbReference type="InterPro" id="IPR015262">
    <property type="entry name" value="tRNA_Ile_lys_synt_subst-bd"/>
</dbReference>
<dbReference type="AlphaFoldDB" id="A0A402DRC1"/>
<proteinExistence type="predicted"/>
<organism evidence="2 3">
    <name type="scientific">Cellulomonas biazotea</name>
    <dbReference type="NCBI Taxonomy" id="1709"/>
    <lineage>
        <taxon>Bacteria</taxon>
        <taxon>Bacillati</taxon>
        <taxon>Actinomycetota</taxon>
        <taxon>Actinomycetes</taxon>
        <taxon>Micrococcales</taxon>
        <taxon>Cellulomonadaceae</taxon>
        <taxon>Cellulomonas</taxon>
    </lineage>
</organism>
<reference evidence="2 3" key="1">
    <citation type="submission" date="2019-01" db="EMBL/GenBank/DDBJ databases">
        <title>Draft genome sequence of Cellulomonas takizawaensis strain TKZ-21.</title>
        <authorList>
            <person name="Yamamura H."/>
            <person name="Hayashi T."/>
            <person name="Hamada M."/>
            <person name="Serisawa Y."/>
            <person name="Matsuyama K."/>
            <person name="Nakagawa Y."/>
            <person name="Otoguro M."/>
            <person name="Yanagida F."/>
            <person name="Hayakawa M."/>
        </authorList>
    </citation>
    <scope>NUCLEOTIDE SEQUENCE [LARGE SCALE GENOMIC DNA]</scope>
    <source>
        <strain evidence="2 3">NBRC12680</strain>
    </source>
</reference>
<evidence type="ECO:0000313" key="3">
    <source>
        <dbReference type="Proteomes" id="UP000289954"/>
    </source>
</evidence>
<dbReference type="GO" id="GO:0005737">
    <property type="term" value="C:cytoplasm"/>
    <property type="evidence" value="ECO:0007669"/>
    <property type="project" value="InterPro"/>
</dbReference>
<protein>
    <recommendedName>
        <fullName evidence="1">tRNA(Ile)-lysidine synthase substrate-binding domain-containing protein</fullName>
    </recommendedName>
</protein>
<evidence type="ECO:0000313" key="2">
    <source>
        <dbReference type="EMBL" id="GCE76667.1"/>
    </source>
</evidence>
<dbReference type="GO" id="GO:0008033">
    <property type="term" value="P:tRNA processing"/>
    <property type="evidence" value="ECO:0007669"/>
    <property type="project" value="InterPro"/>
</dbReference>
<dbReference type="SUPFAM" id="SSF82829">
    <property type="entry name" value="MesJ substrate recognition domain-like"/>
    <property type="match status" value="1"/>
</dbReference>
<feature type="domain" description="tRNA(Ile)-lysidine synthase substrate-binding" evidence="1">
    <location>
        <begin position="5"/>
        <end position="71"/>
    </location>
</feature>
<dbReference type="Pfam" id="PF09179">
    <property type="entry name" value="TilS"/>
    <property type="match status" value="1"/>
</dbReference>
<dbReference type="Proteomes" id="UP000289954">
    <property type="component" value="Unassembled WGS sequence"/>
</dbReference>
<dbReference type="EMBL" id="BIMR01000118">
    <property type="protein sequence ID" value="GCE76667.1"/>
    <property type="molecule type" value="Genomic_DNA"/>
</dbReference>
<keyword evidence="3" id="KW-1185">Reference proteome</keyword>
<sequence>MVVDVRVLAGALDAVRRRALRLAAVQAGCPAGSLHRVHVLALDALVVDWHGQGPVDLPGGVAARRACGRLFLGPAGPEHDGRQER</sequence>
<dbReference type="GO" id="GO:0016879">
    <property type="term" value="F:ligase activity, forming carbon-nitrogen bonds"/>
    <property type="evidence" value="ECO:0007669"/>
    <property type="project" value="InterPro"/>
</dbReference>
<dbReference type="RefSeq" id="WP_307720749.1">
    <property type="nucleotide sequence ID" value="NZ_BIMR01000118.1"/>
</dbReference>